<evidence type="ECO:0000256" key="1">
    <source>
        <dbReference type="ARBA" id="ARBA00022679"/>
    </source>
</evidence>
<sequence>MSGAASYVLRSHRPGDMGWVVQRHGELYHAEHGWDERFEALVARTAADFIEHLDPAHERCWIAERDGVRVGCIFVVRHPEREGVAKLRLFLIEPHARGLGLGRRLVREVTRFARDAGYHTITLWTQSTLLAARHLYAEEGYRLVHAEVHDSFGVPLTAETWELTL</sequence>
<dbReference type="CDD" id="cd04301">
    <property type="entry name" value="NAT_SF"/>
    <property type="match status" value="1"/>
</dbReference>
<dbReference type="Pfam" id="PF00583">
    <property type="entry name" value="Acetyltransf_1"/>
    <property type="match status" value="1"/>
</dbReference>
<dbReference type="PROSITE" id="PS51186">
    <property type="entry name" value="GNAT"/>
    <property type="match status" value="1"/>
</dbReference>
<evidence type="ECO:0000313" key="4">
    <source>
        <dbReference type="Proteomes" id="UP001161325"/>
    </source>
</evidence>
<comment type="caution">
    <text evidence="3">The sequence shown here is derived from an EMBL/GenBank/DDBJ whole genome shotgun (WGS) entry which is preliminary data.</text>
</comment>
<accession>A0AA37Q5B6</accession>
<dbReference type="InterPro" id="IPR050769">
    <property type="entry name" value="NAT_camello-type"/>
</dbReference>
<protein>
    <recommendedName>
        <fullName evidence="2">N-acetyltransferase domain-containing protein</fullName>
    </recommendedName>
</protein>
<evidence type="ECO:0000313" key="3">
    <source>
        <dbReference type="EMBL" id="GLC24047.1"/>
    </source>
</evidence>
<dbReference type="AlphaFoldDB" id="A0AA37Q5B6"/>
<keyword evidence="4" id="KW-1185">Reference proteome</keyword>
<dbReference type="Proteomes" id="UP001161325">
    <property type="component" value="Unassembled WGS sequence"/>
</dbReference>
<evidence type="ECO:0000259" key="2">
    <source>
        <dbReference type="PROSITE" id="PS51186"/>
    </source>
</evidence>
<dbReference type="SUPFAM" id="SSF55729">
    <property type="entry name" value="Acyl-CoA N-acyltransferases (Nat)"/>
    <property type="match status" value="1"/>
</dbReference>
<feature type="domain" description="N-acetyltransferase" evidence="2">
    <location>
        <begin position="20"/>
        <end position="165"/>
    </location>
</feature>
<organism evidence="3 4">
    <name type="scientific">Roseisolibacter agri</name>
    <dbReference type="NCBI Taxonomy" id="2014610"/>
    <lineage>
        <taxon>Bacteria</taxon>
        <taxon>Pseudomonadati</taxon>
        <taxon>Gemmatimonadota</taxon>
        <taxon>Gemmatimonadia</taxon>
        <taxon>Gemmatimonadales</taxon>
        <taxon>Gemmatimonadaceae</taxon>
        <taxon>Roseisolibacter</taxon>
    </lineage>
</organism>
<dbReference type="PANTHER" id="PTHR13947">
    <property type="entry name" value="GNAT FAMILY N-ACETYLTRANSFERASE"/>
    <property type="match status" value="1"/>
</dbReference>
<dbReference type="RefSeq" id="WP_284348493.1">
    <property type="nucleotide sequence ID" value="NZ_BRXS01000001.1"/>
</dbReference>
<gene>
    <name evidence="3" type="ORF">rosag_05600</name>
</gene>
<dbReference type="InterPro" id="IPR016181">
    <property type="entry name" value="Acyl_CoA_acyltransferase"/>
</dbReference>
<dbReference type="GO" id="GO:0008080">
    <property type="term" value="F:N-acetyltransferase activity"/>
    <property type="evidence" value="ECO:0007669"/>
    <property type="project" value="InterPro"/>
</dbReference>
<dbReference type="PANTHER" id="PTHR13947:SF37">
    <property type="entry name" value="LD18367P"/>
    <property type="match status" value="1"/>
</dbReference>
<name>A0AA37Q5B6_9BACT</name>
<proteinExistence type="predicted"/>
<keyword evidence="1" id="KW-0808">Transferase</keyword>
<reference evidence="3" key="1">
    <citation type="submission" date="2022-08" db="EMBL/GenBank/DDBJ databases">
        <title>Draft genome sequencing of Roseisolibacter agri AW1220.</title>
        <authorList>
            <person name="Tobiishi Y."/>
            <person name="Tonouchi A."/>
        </authorList>
    </citation>
    <scope>NUCLEOTIDE SEQUENCE</scope>
    <source>
        <strain evidence="3">AW1220</strain>
    </source>
</reference>
<dbReference type="Gene3D" id="3.40.630.30">
    <property type="match status" value="1"/>
</dbReference>
<dbReference type="EMBL" id="BRXS01000001">
    <property type="protein sequence ID" value="GLC24047.1"/>
    <property type="molecule type" value="Genomic_DNA"/>
</dbReference>
<dbReference type="InterPro" id="IPR000182">
    <property type="entry name" value="GNAT_dom"/>
</dbReference>